<accession>A0ABV2QTW8</accession>
<sequence length="87" mass="9606">MTDTLPDRLSNDPKSPFHDEALLERGIGIRFNGTEKNNVEEYCISEGWVRVAAGKARDRFGNPLTIKLKGVVEAYLRGDPADTEDAG</sequence>
<dbReference type="Pfam" id="PF11730">
    <property type="entry name" value="DUF3297"/>
    <property type="match status" value="1"/>
</dbReference>
<protein>
    <recommendedName>
        <fullName evidence="3">DUF3297 family protein</fullName>
    </recommendedName>
</protein>
<name>A0ABV2QTW8_9HYPH</name>
<comment type="caution">
    <text evidence="1">The sequence shown here is derived from an EMBL/GenBank/DDBJ whole genome shotgun (WGS) entry which is preliminary data.</text>
</comment>
<dbReference type="Proteomes" id="UP001549321">
    <property type="component" value="Unassembled WGS sequence"/>
</dbReference>
<reference evidence="1 2" key="1">
    <citation type="submission" date="2024-06" db="EMBL/GenBank/DDBJ databases">
        <title>Sorghum-associated microbial communities from plants grown in Nebraska, USA.</title>
        <authorList>
            <person name="Schachtman D."/>
        </authorList>
    </citation>
    <scope>NUCLEOTIDE SEQUENCE [LARGE SCALE GENOMIC DNA]</scope>
    <source>
        <strain evidence="1 2">3207</strain>
    </source>
</reference>
<evidence type="ECO:0008006" key="3">
    <source>
        <dbReference type="Google" id="ProtNLM"/>
    </source>
</evidence>
<evidence type="ECO:0000313" key="1">
    <source>
        <dbReference type="EMBL" id="MET4632479.1"/>
    </source>
</evidence>
<evidence type="ECO:0000313" key="2">
    <source>
        <dbReference type="Proteomes" id="UP001549321"/>
    </source>
</evidence>
<dbReference type="RefSeq" id="WP_354548326.1">
    <property type="nucleotide sequence ID" value="NZ_JBEPSM010000001.1"/>
</dbReference>
<organism evidence="1 2">
    <name type="scientific">Kaistia defluvii</name>
    <dbReference type="NCBI Taxonomy" id="410841"/>
    <lineage>
        <taxon>Bacteria</taxon>
        <taxon>Pseudomonadati</taxon>
        <taxon>Pseudomonadota</taxon>
        <taxon>Alphaproteobacteria</taxon>
        <taxon>Hyphomicrobiales</taxon>
        <taxon>Kaistiaceae</taxon>
        <taxon>Kaistia</taxon>
    </lineage>
</organism>
<dbReference type="EMBL" id="JBEPSM010000001">
    <property type="protein sequence ID" value="MET4632479.1"/>
    <property type="molecule type" value="Genomic_DNA"/>
</dbReference>
<gene>
    <name evidence="1" type="ORF">ABIE08_000392</name>
</gene>
<keyword evidence="2" id="KW-1185">Reference proteome</keyword>
<dbReference type="InterPro" id="IPR021724">
    <property type="entry name" value="DUF3297"/>
</dbReference>
<proteinExistence type="predicted"/>